<proteinExistence type="inferred from homology"/>
<sequence length="287" mass="31473">MEKETKKKIRPAQKQNRPGLEHNMTPTPDTDPINYPKEGKLKNKVALITGGDSGIGKAVAKLFAKEGADIAIAYLTETKDAKQTQKEVEQYSGKCLIIKGDLGKENHCKKVVQQTIKKFGKIDILVNNAGLHWEAESIEDISTDQLLKTFQNNFFSYFWMAKYTLPYLKKGASIINTTSVTAYRGSPKLIDYASTKGAIVSFTRSLSANLIDKGIRVNAVAPGPIWTPLIASSFKPKKNSEFGSDSPMKRSGMPKEVAPSFLFLASQDSSYISGQVLHPNGGEIING</sequence>
<dbReference type="GO" id="GO:0016614">
    <property type="term" value="F:oxidoreductase activity, acting on CH-OH group of donors"/>
    <property type="evidence" value="ECO:0007669"/>
    <property type="project" value="UniProtKB-ARBA"/>
</dbReference>
<dbReference type="PROSITE" id="PS00061">
    <property type="entry name" value="ADH_SHORT"/>
    <property type="match status" value="1"/>
</dbReference>
<keyword evidence="5" id="KW-1185">Reference proteome</keyword>
<dbReference type="Pfam" id="PF13561">
    <property type="entry name" value="adh_short_C2"/>
    <property type="match status" value="1"/>
</dbReference>
<dbReference type="CDD" id="cd05355">
    <property type="entry name" value="SDR_c1"/>
    <property type="match status" value="1"/>
</dbReference>
<dbReference type="InterPro" id="IPR036291">
    <property type="entry name" value="NAD(P)-bd_dom_sf"/>
</dbReference>
<dbReference type="PANTHER" id="PTHR48107">
    <property type="entry name" value="NADPH-DEPENDENT ALDEHYDE REDUCTASE-LIKE PROTEIN, CHLOROPLASTIC-RELATED"/>
    <property type="match status" value="1"/>
</dbReference>
<dbReference type="STRING" id="1121284.SAMN05660493_03110"/>
<dbReference type="InterPro" id="IPR020904">
    <property type="entry name" value="Sc_DH/Rdtase_CS"/>
</dbReference>
<gene>
    <name evidence="4" type="ORF">SAMN05660493_03110</name>
</gene>
<dbReference type="InterPro" id="IPR002347">
    <property type="entry name" value="SDR_fam"/>
</dbReference>
<dbReference type="AlphaFoldDB" id="A0A1U7PZX1"/>
<accession>A0A1U7PZX1</accession>
<evidence type="ECO:0000313" key="5">
    <source>
        <dbReference type="Proteomes" id="UP000187261"/>
    </source>
</evidence>
<dbReference type="PRINTS" id="PR00081">
    <property type="entry name" value="GDHRDH"/>
</dbReference>
<dbReference type="PRINTS" id="PR00080">
    <property type="entry name" value="SDRFAMILY"/>
</dbReference>
<comment type="similarity">
    <text evidence="1">Belongs to the short-chain dehydrogenases/reductases (SDR) family.</text>
</comment>
<dbReference type="PANTHER" id="PTHR48107:SF16">
    <property type="entry name" value="NADPH-DEPENDENT ALDEHYDE REDUCTASE 1, CHLOROPLASTIC"/>
    <property type="match status" value="1"/>
</dbReference>
<dbReference type="OrthoDB" id="9803333at2"/>
<evidence type="ECO:0000256" key="3">
    <source>
        <dbReference type="SAM" id="MobiDB-lite"/>
    </source>
</evidence>
<dbReference type="FunFam" id="3.40.50.720:FF:000084">
    <property type="entry name" value="Short-chain dehydrogenase reductase"/>
    <property type="match status" value="1"/>
</dbReference>
<dbReference type="Gene3D" id="3.40.50.720">
    <property type="entry name" value="NAD(P)-binding Rossmann-like Domain"/>
    <property type="match status" value="1"/>
</dbReference>
<evidence type="ECO:0000313" key="4">
    <source>
        <dbReference type="EMBL" id="SIT98419.1"/>
    </source>
</evidence>
<feature type="region of interest" description="Disordered" evidence="3">
    <location>
        <begin position="1"/>
        <end position="36"/>
    </location>
</feature>
<keyword evidence="2" id="KW-0560">Oxidoreductase</keyword>
<organism evidence="4 5">
    <name type="scientific">Epilithonimonas bovis DSM 19482</name>
    <dbReference type="NCBI Taxonomy" id="1121284"/>
    <lineage>
        <taxon>Bacteria</taxon>
        <taxon>Pseudomonadati</taxon>
        <taxon>Bacteroidota</taxon>
        <taxon>Flavobacteriia</taxon>
        <taxon>Flavobacteriales</taxon>
        <taxon>Weeksellaceae</taxon>
        <taxon>Chryseobacterium group</taxon>
        <taxon>Epilithonimonas</taxon>
    </lineage>
</organism>
<dbReference type="EMBL" id="FTPU01000054">
    <property type="protein sequence ID" value="SIT98419.1"/>
    <property type="molecule type" value="Genomic_DNA"/>
</dbReference>
<reference evidence="5" key="1">
    <citation type="submission" date="2016-10" db="EMBL/GenBank/DDBJ databases">
        <authorList>
            <person name="Varghese N."/>
            <person name="Submissions S."/>
        </authorList>
    </citation>
    <scope>NUCLEOTIDE SEQUENCE [LARGE SCALE GENOMIC DNA]</scope>
    <source>
        <strain evidence="5">DSM 19482</strain>
    </source>
</reference>
<protein>
    <submittedName>
        <fullName evidence="4">NAD(P)-dependent dehydrogenase, short-chain alcohol dehydrogenase family</fullName>
    </submittedName>
</protein>
<name>A0A1U7PZX1_9FLAO</name>
<dbReference type="SUPFAM" id="SSF51735">
    <property type="entry name" value="NAD(P)-binding Rossmann-fold domains"/>
    <property type="match status" value="1"/>
</dbReference>
<dbReference type="Proteomes" id="UP000187261">
    <property type="component" value="Unassembled WGS sequence"/>
</dbReference>
<dbReference type="RefSeq" id="WP_076784422.1">
    <property type="nucleotide sequence ID" value="NZ_FTPU01000054.1"/>
</dbReference>
<evidence type="ECO:0000256" key="1">
    <source>
        <dbReference type="ARBA" id="ARBA00006484"/>
    </source>
</evidence>
<evidence type="ECO:0000256" key="2">
    <source>
        <dbReference type="ARBA" id="ARBA00023002"/>
    </source>
</evidence>
<feature type="compositionally biased region" description="Basic residues" evidence="3">
    <location>
        <begin position="1"/>
        <end position="11"/>
    </location>
</feature>